<dbReference type="PANTHER" id="PTHR10434">
    <property type="entry name" value="1-ACYL-SN-GLYCEROL-3-PHOSPHATE ACYLTRANSFERASE"/>
    <property type="match status" value="1"/>
</dbReference>
<comment type="caution">
    <text evidence="5">The sequence shown here is derived from an EMBL/GenBank/DDBJ whole genome shotgun (WGS) entry which is preliminary data.</text>
</comment>
<dbReference type="SUPFAM" id="SSF69593">
    <property type="entry name" value="Glycerol-3-phosphate (1)-acyltransferase"/>
    <property type="match status" value="1"/>
</dbReference>
<organism evidence="5">
    <name type="scientific">Acidobacterium capsulatum</name>
    <dbReference type="NCBI Taxonomy" id="33075"/>
    <lineage>
        <taxon>Bacteria</taxon>
        <taxon>Pseudomonadati</taxon>
        <taxon>Acidobacteriota</taxon>
        <taxon>Terriglobia</taxon>
        <taxon>Terriglobales</taxon>
        <taxon>Acidobacteriaceae</taxon>
        <taxon>Acidobacterium</taxon>
    </lineage>
</organism>
<reference evidence="5" key="1">
    <citation type="journal article" date="2020" name="mSystems">
        <title>Genome- and Community-Level Interaction Insights into Carbon Utilization and Element Cycling Functions of Hydrothermarchaeota in Hydrothermal Sediment.</title>
        <authorList>
            <person name="Zhou Z."/>
            <person name="Liu Y."/>
            <person name="Xu W."/>
            <person name="Pan J."/>
            <person name="Luo Z.H."/>
            <person name="Li M."/>
        </authorList>
    </citation>
    <scope>NUCLEOTIDE SEQUENCE [LARGE SCALE GENOMIC DNA]</scope>
    <source>
        <strain evidence="5">SpSt-855</strain>
    </source>
</reference>
<feature type="domain" description="Phospholipid/glycerol acyltransferase" evidence="4">
    <location>
        <begin position="64"/>
        <end position="178"/>
    </location>
</feature>
<dbReference type="InterPro" id="IPR002123">
    <property type="entry name" value="Plipid/glycerol_acylTrfase"/>
</dbReference>
<protein>
    <submittedName>
        <fullName evidence="5">1-acyl-sn-glycerol-3-phosphate acyltransferase</fullName>
    </submittedName>
</protein>
<dbReference type="GO" id="GO:0003841">
    <property type="term" value="F:1-acylglycerol-3-phosphate O-acyltransferase activity"/>
    <property type="evidence" value="ECO:0007669"/>
    <property type="project" value="TreeGrafter"/>
</dbReference>
<sequence length="251" mass="27523">MALRAPAILGATAVFGSLSLLASLVEKDGKWQHRIAQRWARACVAASGGRLTVLHGERLKPQVAVYACNHLSYMDTPVIFSTLPFQFRIVARHDLWKMPFIGWHLERSGQIPVNVDNPRASIASLSSAVRTLKSGMPLFIFPEGGRTRDGHLAPFLNGPAFMAIRAQVPLVPMALIGTHELLPIHAGQLHAVPVTLVVGEPIDTSTYTMKQVNELTERLYTAIADLYYGHTYLTRPAVESPVLQEAAESQN</sequence>
<dbReference type="AlphaFoldDB" id="A0A7V4XS22"/>
<evidence type="ECO:0000313" key="5">
    <source>
        <dbReference type="EMBL" id="HGY94164.1"/>
    </source>
</evidence>
<evidence type="ECO:0000256" key="2">
    <source>
        <dbReference type="ARBA" id="ARBA00022679"/>
    </source>
</evidence>
<keyword evidence="2 5" id="KW-0808">Transferase</keyword>
<dbReference type="EMBL" id="DTKL01000032">
    <property type="protein sequence ID" value="HGY94164.1"/>
    <property type="molecule type" value="Genomic_DNA"/>
</dbReference>
<keyword evidence="3 5" id="KW-0012">Acyltransferase</keyword>
<name>A0A7V4XS22_9BACT</name>
<dbReference type="GO" id="GO:0006654">
    <property type="term" value="P:phosphatidic acid biosynthetic process"/>
    <property type="evidence" value="ECO:0007669"/>
    <property type="project" value="TreeGrafter"/>
</dbReference>
<dbReference type="Pfam" id="PF01553">
    <property type="entry name" value="Acyltransferase"/>
    <property type="match status" value="1"/>
</dbReference>
<accession>A0A7V4XS22</accession>
<dbReference type="CDD" id="cd07989">
    <property type="entry name" value="LPLAT_AGPAT-like"/>
    <property type="match status" value="1"/>
</dbReference>
<evidence type="ECO:0000256" key="3">
    <source>
        <dbReference type="ARBA" id="ARBA00023315"/>
    </source>
</evidence>
<proteinExistence type="predicted"/>
<evidence type="ECO:0000256" key="1">
    <source>
        <dbReference type="ARBA" id="ARBA00005189"/>
    </source>
</evidence>
<comment type="pathway">
    <text evidence="1">Lipid metabolism.</text>
</comment>
<gene>
    <name evidence="5" type="ORF">ENW50_05700</name>
</gene>
<dbReference type="SMART" id="SM00563">
    <property type="entry name" value="PlsC"/>
    <property type="match status" value="1"/>
</dbReference>
<evidence type="ECO:0000259" key="4">
    <source>
        <dbReference type="SMART" id="SM00563"/>
    </source>
</evidence>
<dbReference type="PANTHER" id="PTHR10434:SF66">
    <property type="entry name" value="PHOSPHOLIPID_GLYCEROL ACYLTRANSFERASE DOMAIN-CONTAINING PROTEIN"/>
    <property type="match status" value="1"/>
</dbReference>